<dbReference type="Proteomes" id="UP000830395">
    <property type="component" value="Chromosome 26"/>
</dbReference>
<proteinExistence type="predicted"/>
<name>A0ACC5ZIN3_9TELE</name>
<sequence>MSDIRHALLRRDPLSAAKEVLYHLDIALGSTLQNAPGLDKSTVELVEEFIFHVPKDRNAQRKRMSCVQELQLLEIMCSYFQEQSKDAVRQVIFSALFSLQGNKADESRMASLGKLVSMAVAVCRVPILECAATWLQRTHSAWCVRLALVLVDDYCTLVPGSISTLQNVCSASPRFCCQLITAVTALYDFSSEELTPPPSLLDMVVGWITEDPRLLLLTFINTPLSSTLPLGCLEVTPLAGLLRWCVKAPLASQRARKSAATGTPLEQENGAVCEELYSKLHLSVLQVFLMLQVHLTEQNLFGRLAVLQVESVAALVEEVSGLVEELNPLHAANQIQLALDRLAQALQVAMATGALLCSRDMSDIRHALLRRDPLSAAKEVLYHLDIALGSTLQNAPGLDKSTVELVEEFIFHVPKDRNAQRKRMSCVQELQLLEIMCSYFQEQSKDAVRQVIFSALFSLQGNKADESRMASLGKLVSMAVAVCRVPILECAATWLQRTHSAWCVRLALVLVDDYCTLVPGSISTLQNVCSASPRFCCQLITAVTALYDFSSEELTPPPSLLDMVVGWITEDPRLLLLTFINTPLSSTLPLGCLEVTPLAGLLRWCVKAPLASQRARKSAATGTPLEQENGAVCEELYSKLHLSVLQVFLMLQVHLTEQNLFGRLAVLQVESVAALVEEVSGLVEELNPLHAANQIQLALDRLAQALQVAMATGALLCSREDLRALCSRLPHNNMLQLVVSGPVVPHGAAFQPSVYPYMHPARPTPLSPHPALSPLPAHPALATHRQLTPHAAHSPLPPPHAFHPASMAFQYRPIR</sequence>
<dbReference type="EMBL" id="CM041000">
    <property type="protein sequence ID" value="MCJ8747662.1"/>
    <property type="molecule type" value="Genomic_DNA"/>
</dbReference>
<organism evidence="1 2">
    <name type="scientific">Pangasius djambal</name>
    <dbReference type="NCBI Taxonomy" id="1691987"/>
    <lineage>
        <taxon>Eukaryota</taxon>
        <taxon>Metazoa</taxon>
        <taxon>Chordata</taxon>
        <taxon>Craniata</taxon>
        <taxon>Vertebrata</taxon>
        <taxon>Euteleostomi</taxon>
        <taxon>Actinopterygii</taxon>
        <taxon>Neopterygii</taxon>
        <taxon>Teleostei</taxon>
        <taxon>Ostariophysi</taxon>
        <taxon>Siluriformes</taxon>
        <taxon>Pangasiidae</taxon>
        <taxon>Pangasius</taxon>
    </lineage>
</organism>
<evidence type="ECO:0000313" key="1">
    <source>
        <dbReference type="EMBL" id="MCJ8747662.1"/>
    </source>
</evidence>
<keyword evidence="2" id="KW-1185">Reference proteome</keyword>
<protein>
    <submittedName>
        <fullName evidence="1">Uncharacterized protein</fullName>
    </submittedName>
</protein>
<comment type="caution">
    <text evidence="1">The sequence shown here is derived from an EMBL/GenBank/DDBJ whole genome shotgun (WGS) entry which is preliminary data.</text>
</comment>
<accession>A0ACC5ZIN3</accession>
<reference evidence="1" key="1">
    <citation type="submission" date="2020-02" db="EMBL/GenBank/DDBJ databases">
        <title>Genome sequencing of the panga catfish, Pangasius djambal.</title>
        <authorList>
            <person name="Wen M."/>
            <person name="Zahm M."/>
            <person name="Roques C."/>
            <person name="Cabau C."/>
            <person name="Klopp C."/>
            <person name="Donnadieu C."/>
            <person name="Jouanno E."/>
            <person name="Avarre J.-C."/>
            <person name="Campet M."/>
            <person name="Ha T."/>
            <person name="Dugue R."/>
            <person name="Lampietro C."/>
            <person name="Louis A."/>
            <person name="Herpin A."/>
            <person name="Echchiki A."/>
            <person name="Berthelot C."/>
            <person name="Parey E."/>
            <person name="Roest-Crollius H."/>
            <person name="Braasch I."/>
            <person name="Postlethwait J.H."/>
            <person name="Bobe J."/>
            <person name="Montfort J."/>
            <person name="Bouchez O."/>
            <person name="Begum T."/>
            <person name="Schartl M."/>
            <person name="Gustiano R."/>
            <person name="Guiguen Y."/>
        </authorList>
    </citation>
    <scope>NUCLEOTIDE SEQUENCE</scope>
    <source>
        <strain evidence="1">Pdj_M5554</strain>
    </source>
</reference>
<gene>
    <name evidence="1" type="ORF">PDJAM_G00156110</name>
</gene>
<evidence type="ECO:0000313" key="2">
    <source>
        <dbReference type="Proteomes" id="UP000830395"/>
    </source>
</evidence>